<dbReference type="EMBL" id="BFFP01000005">
    <property type="protein sequence ID" value="GBG94050.1"/>
    <property type="molecule type" value="Genomic_DNA"/>
</dbReference>
<dbReference type="AlphaFoldDB" id="A0A401IR86"/>
<dbReference type="GO" id="GO:0003700">
    <property type="term" value="F:DNA-binding transcription factor activity"/>
    <property type="evidence" value="ECO:0007669"/>
    <property type="project" value="InterPro"/>
</dbReference>
<feature type="domain" description="HTH lysR-type" evidence="6">
    <location>
        <begin position="1"/>
        <end position="58"/>
    </location>
</feature>
<keyword evidence="3" id="KW-0238">DNA-binding</keyword>
<dbReference type="OrthoDB" id="9803735at2"/>
<dbReference type="RefSeq" id="WP_124975108.1">
    <property type="nucleotide sequence ID" value="NZ_BFFP01000005.1"/>
</dbReference>
<feature type="coiled-coil region" evidence="5">
    <location>
        <begin position="68"/>
        <end position="95"/>
    </location>
</feature>
<dbReference type="PRINTS" id="PR00039">
    <property type="entry name" value="HTHLYSR"/>
</dbReference>
<dbReference type="PANTHER" id="PTHR30346">
    <property type="entry name" value="TRANSCRIPTIONAL DUAL REGULATOR HCAR-RELATED"/>
    <property type="match status" value="1"/>
</dbReference>
<dbReference type="InterPro" id="IPR000847">
    <property type="entry name" value="LysR_HTH_N"/>
</dbReference>
<keyword evidence="2" id="KW-0805">Transcription regulation</keyword>
<organism evidence="7 8">
    <name type="scientific">Ligilactobacillus salitolerans</name>
    <dbReference type="NCBI Taxonomy" id="1808352"/>
    <lineage>
        <taxon>Bacteria</taxon>
        <taxon>Bacillati</taxon>
        <taxon>Bacillota</taxon>
        <taxon>Bacilli</taxon>
        <taxon>Lactobacillales</taxon>
        <taxon>Lactobacillaceae</taxon>
        <taxon>Ligilactobacillus</taxon>
    </lineage>
</organism>
<dbReference type="InterPro" id="IPR005119">
    <property type="entry name" value="LysR_subst-bd"/>
</dbReference>
<evidence type="ECO:0000256" key="3">
    <source>
        <dbReference type="ARBA" id="ARBA00023125"/>
    </source>
</evidence>
<dbReference type="GO" id="GO:0003677">
    <property type="term" value="F:DNA binding"/>
    <property type="evidence" value="ECO:0007669"/>
    <property type="project" value="UniProtKB-KW"/>
</dbReference>
<comment type="caution">
    <text evidence="7">The sequence shown here is derived from an EMBL/GenBank/DDBJ whole genome shotgun (WGS) entry which is preliminary data.</text>
</comment>
<dbReference type="Gene3D" id="1.10.10.10">
    <property type="entry name" value="Winged helix-like DNA-binding domain superfamily/Winged helix DNA-binding domain"/>
    <property type="match status" value="1"/>
</dbReference>
<dbReference type="CDD" id="cd05466">
    <property type="entry name" value="PBP2_LTTR_substrate"/>
    <property type="match status" value="1"/>
</dbReference>
<dbReference type="InterPro" id="IPR036388">
    <property type="entry name" value="WH-like_DNA-bd_sf"/>
</dbReference>
<dbReference type="GO" id="GO:0032993">
    <property type="term" value="C:protein-DNA complex"/>
    <property type="evidence" value="ECO:0007669"/>
    <property type="project" value="TreeGrafter"/>
</dbReference>
<dbReference type="PROSITE" id="PS50931">
    <property type="entry name" value="HTH_LYSR"/>
    <property type="match status" value="1"/>
</dbReference>
<keyword evidence="4" id="KW-0804">Transcription</keyword>
<dbReference type="SUPFAM" id="SSF46785">
    <property type="entry name" value="Winged helix' DNA-binding domain"/>
    <property type="match status" value="1"/>
</dbReference>
<evidence type="ECO:0000256" key="4">
    <source>
        <dbReference type="ARBA" id="ARBA00023163"/>
    </source>
</evidence>
<dbReference type="Pfam" id="PF00126">
    <property type="entry name" value="HTH_1"/>
    <property type="match status" value="1"/>
</dbReference>
<proteinExistence type="inferred from homology"/>
<accession>A0A401IR86</accession>
<dbReference type="PANTHER" id="PTHR30346:SF0">
    <property type="entry name" value="HCA OPERON TRANSCRIPTIONAL ACTIVATOR HCAR"/>
    <property type="match status" value="1"/>
</dbReference>
<name>A0A401IR86_9LACO</name>
<sequence length="302" mass="34970">MTIQQLYYLVVVADQGLISKAAYKLNISQSGLSQAINSIEQKVGFPIFMRSNAGISVTSNGQPIIDHAREVLREYDKLTEEIDQIKEKRREVFRVAVSDEIFLPFIDALLLIQEKYPDFKVELVETTPDLAVDGVKSKKYDVAFVTYSAANHSDLQGLLVHNCLAGKPRIYTTQDHYLYQHKRPVPLDLLLEQEFVLYNDDQLLAEAEKFQKKCGKVNISLITDNLNVIYEFLAKFQAVTLLRDFQLKNSLYRDKKSKFYPLEIEGYNFAENHYAWITRPDMSLAETEEEFIQQVEKFFMRV</sequence>
<dbReference type="FunFam" id="1.10.10.10:FF:000001">
    <property type="entry name" value="LysR family transcriptional regulator"/>
    <property type="match status" value="1"/>
</dbReference>
<evidence type="ECO:0000256" key="2">
    <source>
        <dbReference type="ARBA" id="ARBA00023015"/>
    </source>
</evidence>
<protein>
    <recommendedName>
        <fullName evidence="6">HTH lysR-type domain-containing protein</fullName>
    </recommendedName>
</protein>
<comment type="similarity">
    <text evidence="1">Belongs to the LysR transcriptional regulatory family.</text>
</comment>
<evidence type="ECO:0000313" key="7">
    <source>
        <dbReference type="EMBL" id="GBG94050.1"/>
    </source>
</evidence>
<dbReference type="Pfam" id="PF03466">
    <property type="entry name" value="LysR_substrate"/>
    <property type="match status" value="1"/>
</dbReference>
<evidence type="ECO:0000256" key="5">
    <source>
        <dbReference type="SAM" id="Coils"/>
    </source>
</evidence>
<reference evidence="7 8" key="1">
    <citation type="journal article" date="2019" name="Int. J. Syst. Evol. Microbiol.">
        <title>Lactobacillus salitolerans sp. nov., a novel lactic acid bacterium isolated from spent mushroom substrates.</title>
        <authorList>
            <person name="Tohno M."/>
            <person name="Tanizawa Y."/>
            <person name="Kojima Y."/>
            <person name="Sakamoto M."/>
            <person name="Nakamura Y."/>
            <person name="Ohkuma M."/>
            <person name="Kobayashi H."/>
        </authorList>
    </citation>
    <scope>NUCLEOTIDE SEQUENCE [LARGE SCALE GENOMIC DNA]</scope>
    <source>
        <strain evidence="7 8">YK43</strain>
    </source>
</reference>
<gene>
    <name evidence="7" type="ORF">LFYK43_05090</name>
</gene>
<evidence type="ECO:0000259" key="6">
    <source>
        <dbReference type="PROSITE" id="PS50931"/>
    </source>
</evidence>
<dbReference type="InterPro" id="IPR036390">
    <property type="entry name" value="WH_DNA-bd_sf"/>
</dbReference>
<dbReference type="Gene3D" id="3.40.190.290">
    <property type="match status" value="1"/>
</dbReference>
<dbReference type="SUPFAM" id="SSF53850">
    <property type="entry name" value="Periplasmic binding protein-like II"/>
    <property type="match status" value="1"/>
</dbReference>
<dbReference type="Proteomes" id="UP000286848">
    <property type="component" value="Unassembled WGS sequence"/>
</dbReference>
<keyword evidence="5" id="KW-0175">Coiled coil</keyword>
<evidence type="ECO:0000313" key="8">
    <source>
        <dbReference type="Proteomes" id="UP000286848"/>
    </source>
</evidence>
<keyword evidence="8" id="KW-1185">Reference proteome</keyword>
<evidence type="ECO:0000256" key="1">
    <source>
        <dbReference type="ARBA" id="ARBA00009437"/>
    </source>
</evidence>